<dbReference type="EMBL" id="CACRXK020038126">
    <property type="protein sequence ID" value="CAB4045204.1"/>
    <property type="molecule type" value="Genomic_DNA"/>
</dbReference>
<protein>
    <submittedName>
        <fullName evidence="1">Uncharacterized protein</fullName>
    </submittedName>
</protein>
<dbReference type="Proteomes" id="UP001152795">
    <property type="component" value="Unassembled WGS sequence"/>
</dbReference>
<evidence type="ECO:0000313" key="1">
    <source>
        <dbReference type="EMBL" id="CAB4045204.1"/>
    </source>
</evidence>
<name>A0A7D9MFC9_PARCT</name>
<dbReference type="PANTHER" id="PTHR47510:SF3">
    <property type="entry name" value="ENDO_EXONUCLEASE_PHOSPHATASE DOMAIN-CONTAINING PROTEIN"/>
    <property type="match status" value="1"/>
</dbReference>
<evidence type="ECO:0000313" key="2">
    <source>
        <dbReference type="Proteomes" id="UP001152795"/>
    </source>
</evidence>
<comment type="caution">
    <text evidence="1">The sequence shown here is derived from an EMBL/GenBank/DDBJ whole genome shotgun (WGS) entry which is preliminary data.</text>
</comment>
<reference evidence="1" key="1">
    <citation type="submission" date="2020-04" db="EMBL/GenBank/DDBJ databases">
        <authorList>
            <person name="Alioto T."/>
            <person name="Alioto T."/>
            <person name="Gomez Garrido J."/>
        </authorList>
    </citation>
    <scope>NUCLEOTIDE SEQUENCE</scope>
    <source>
        <strain evidence="1">A484AB</strain>
    </source>
</reference>
<proteinExistence type="predicted"/>
<accession>A0A7D9MFC9</accession>
<organism evidence="1 2">
    <name type="scientific">Paramuricea clavata</name>
    <name type="common">Red gorgonian</name>
    <name type="synonym">Violescent sea-whip</name>
    <dbReference type="NCBI Taxonomy" id="317549"/>
    <lineage>
        <taxon>Eukaryota</taxon>
        <taxon>Metazoa</taxon>
        <taxon>Cnidaria</taxon>
        <taxon>Anthozoa</taxon>
        <taxon>Octocorallia</taxon>
        <taxon>Malacalcyonacea</taxon>
        <taxon>Plexauridae</taxon>
        <taxon>Paramuricea</taxon>
    </lineage>
</organism>
<dbReference type="OrthoDB" id="5987769at2759"/>
<dbReference type="PANTHER" id="PTHR47510">
    <property type="entry name" value="REVERSE TRANSCRIPTASE DOMAIN-CONTAINING PROTEIN"/>
    <property type="match status" value="1"/>
</dbReference>
<dbReference type="AlphaFoldDB" id="A0A7D9MFC9"/>
<sequence>METDERCSGPQYDKATPNKILDNTELITDPKKIANIFYSHFSQIANTVIKESAHHQPNFDALRNFVDTPLCKDHQFKIPPMTSEYLLNEINNLLCHKAKGIDAINVHLLKIDCNDLLPSLLYLYNSSITSGIFPDQWKISKITPIFKKGSRTPSQR</sequence>
<gene>
    <name evidence="1" type="ORF">PACLA_8A078004</name>
</gene>
<keyword evidence="2" id="KW-1185">Reference proteome</keyword>